<proteinExistence type="predicted"/>
<organism evidence="1 2">
    <name type="scientific">Rubellimicrobium roseum</name>
    <dbReference type="NCBI Taxonomy" id="687525"/>
    <lineage>
        <taxon>Bacteria</taxon>
        <taxon>Pseudomonadati</taxon>
        <taxon>Pseudomonadota</taxon>
        <taxon>Alphaproteobacteria</taxon>
        <taxon>Rhodobacterales</taxon>
        <taxon>Roseobacteraceae</taxon>
        <taxon>Rubellimicrobium</taxon>
    </lineage>
</organism>
<protein>
    <submittedName>
        <fullName evidence="1">Uncharacterized protein</fullName>
    </submittedName>
</protein>
<dbReference type="Proteomes" id="UP000305709">
    <property type="component" value="Unassembled WGS sequence"/>
</dbReference>
<evidence type="ECO:0000313" key="1">
    <source>
        <dbReference type="EMBL" id="TNC63585.1"/>
    </source>
</evidence>
<sequence>MLDATQPWLPLLDVDDEPRVASPILKAKTRRGPTQQVTRPRPQHRAARQAFLGVVSSWGLTATETLQLLGEPLSEEEERWERLDGILGAHRSLRLISPEPTLYGERLRRPEPAFGGVSLLEIMLRDGLSGITRVRAHLVALITR</sequence>
<reference evidence="1 2" key="1">
    <citation type="submission" date="2019-06" db="EMBL/GenBank/DDBJ databases">
        <authorList>
            <person name="Jiang L."/>
        </authorList>
    </citation>
    <scope>NUCLEOTIDE SEQUENCE [LARGE SCALE GENOMIC DNA]</scope>
    <source>
        <strain evidence="1 2">YIM 48858</strain>
    </source>
</reference>
<comment type="caution">
    <text evidence="1">The sequence shown here is derived from an EMBL/GenBank/DDBJ whole genome shotgun (WGS) entry which is preliminary data.</text>
</comment>
<keyword evidence="2" id="KW-1185">Reference proteome</keyword>
<name>A0A5C4N674_9RHOB</name>
<evidence type="ECO:0000313" key="2">
    <source>
        <dbReference type="Proteomes" id="UP000305709"/>
    </source>
</evidence>
<dbReference type="EMBL" id="VDFV01000048">
    <property type="protein sequence ID" value="TNC63585.1"/>
    <property type="molecule type" value="Genomic_DNA"/>
</dbReference>
<accession>A0A5C4N674</accession>
<dbReference type="AlphaFoldDB" id="A0A5C4N674"/>
<gene>
    <name evidence="1" type="ORF">FHG71_19235</name>
</gene>